<evidence type="ECO:0000256" key="2">
    <source>
        <dbReference type="ARBA" id="ARBA00022741"/>
    </source>
</evidence>
<dbReference type="GeneID" id="39419636"/>
<dbReference type="InterPro" id="IPR052032">
    <property type="entry name" value="ATP-dep_AA_Ligase"/>
</dbReference>
<dbReference type="PANTHER" id="PTHR43585">
    <property type="entry name" value="FUMIPYRROLE BIOSYNTHESIS PROTEIN C"/>
    <property type="match status" value="1"/>
</dbReference>
<evidence type="ECO:0000256" key="4">
    <source>
        <dbReference type="PROSITE-ProRule" id="PRU00409"/>
    </source>
</evidence>
<keyword evidence="3 4" id="KW-0067">ATP-binding</keyword>
<accession>A0A484I6E6</accession>
<evidence type="ECO:0000256" key="1">
    <source>
        <dbReference type="ARBA" id="ARBA00022598"/>
    </source>
</evidence>
<dbReference type="SUPFAM" id="SSF56059">
    <property type="entry name" value="Glutathione synthetase ATP-binding domain-like"/>
    <property type="match status" value="1"/>
</dbReference>
<evidence type="ECO:0000259" key="5">
    <source>
        <dbReference type="PROSITE" id="PS50975"/>
    </source>
</evidence>
<keyword evidence="1" id="KW-0436">Ligase</keyword>
<dbReference type="Gene3D" id="3.40.50.20">
    <property type="match status" value="1"/>
</dbReference>
<evidence type="ECO:0000256" key="3">
    <source>
        <dbReference type="ARBA" id="ARBA00022840"/>
    </source>
</evidence>
<dbReference type="InterPro" id="IPR011761">
    <property type="entry name" value="ATP-grasp"/>
</dbReference>
<dbReference type="InterPro" id="IPR048764">
    <property type="entry name" value="PylC_N"/>
</dbReference>
<keyword evidence="2 4" id="KW-0547">Nucleotide-binding</keyword>
<dbReference type="Gene3D" id="3.30.470.20">
    <property type="entry name" value="ATP-grasp fold, B domain"/>
    <property type="match status" value="1"/>
</dbReference>
<proteinExistence type="predicted"/>
<gene>
    <name evidence="6" type="ORF">NFRAN_0026</name>
</gene>
<dbReference type="AlphaFoldDB" id="A0A484I6E6"/>
<dbReference type="Pfam" id="PF15632">
    <property type="entry name" value="ATPgrasp_Ter"/>
    <property type="match status" value="1"/>
</dbReference>
<dbReference type="Pfam" id="PF21360">
    <property type="entry name" value="PylC-like_N"/>
    <property type="match status" value="1"/>
</dbReference>
<organism evidence="6 7">
    <name type="scientific">Candidatus Nitrosocosmicus franklandianus</name>
    <dbReference type="NCBI Taxonomy" id="1798806"/>
    <lineage>
        <taxon>Archaea</taxon>
        <taxon>Nitrososphaerota</taxon>
        <taxon>Nitrososphaeria</taxon>
        <taxon>Nitrososphaerales</taxon>
        <taxon>Nitrososphaeraceae</taxon>
        <taxon>Candidatus Nitrosocosmicus</taxon>
    </lineage>
</organism>
<dbReference type="GO" id="GO:0046872">
    <property type="term" value="F:metal ion binding"/>
    <property type="evidence" value="ECO:0007669"/>
    <property type="project" value="InterPro"/>
</dbReference>
<dbReference type="PROSITE" id="PS50975">
    <property type="entry name" value="ATP_GRASP"/>
    <property type="match status" value="1"/>
</dbReference>
<dbReference type="OrthoDB" id="11959at2157"/>
<dbReference type="GO" id="GO:0016874">
    <property type="term" value="F:ligase activity"/>
    <property type="evidence" value="ECO:0007669"/>
    <property type="project" value="UniProtKB-KW"/>
</dbReference>
<dbReference type="Proteomes" id="UP000294299">
    <property type="component" value="Chromosome NFRAN"/>
</dbReference>
<dbReference type="RefSeq" id="WP_134482512.1">
    <property type="nucleotide sequence ID" value="NZ_LR216287.1"/>
</dbReference>
<feature type="domain" description="ATP-grasp" evidence="5">
    <location>
        <begin position="127"/>
        <end position="299"/>
    </location>
</feature>
<protein>
    <submittedName>
        <fullName evidence="6">Carbamoyl phosphate synthase-like protein</fullName>
    </submittedName>
</protein>
<dbReference type="GO" id="GO:0005524">
    <property type="term" value="F:ATP binding"/>
    <property type="evidence" value="ECO:0007669"/>
    <property type="project" value="UniProtKB-UniRule"/>
</dbReference>
<name>A0A484I6E6_9ARCH</name>
<evidence type="ECO:0000313" key="7">
    <source>
        <dbReference type="Proteomes" id="UP000294299"/>
    </source>
</evidence>
<evidence type="ECO:0000313" key="6">
    <source>
        <dbReference type="EMBL" id="VFJ12347.1"/>
    </source>
</evidence>
<dbReference type="EMBL" id="LR216287">
    <property type="protein sequence ID" value="VFJ12347.1"/>
    <property type="molecule type" value="Genomic_DNA"/>
</dbReference>
<keyword evidence="7" id="KW-1185">Reference proteome</keyword>
<sequence>MDTIIKNGCRLHREISTVLIPGASAPAGINTIKSLRLSGFKGKILSTDSNSLSAGFYLSDFYEVIPEAEADNYLEVLLNIIDKYSIQVLMPSSGYDIFPFSEHKSKLKKHGVFPVVSDRKILEICRDKISTFNNLKTEFRLPFTTLNPEEVSVYPVIAKPRYGKGSRDIVQVNDEQDLRYVSSKFSDMIYQEYLPGDEYTIDVMSDLEGNPIVSVPRIRVQTKSGISTKGKIVLDKYLIEESMKIVRKLRIIGPSCIQMKKDKLGEFKLVEINPRLGGGTIFATLAGANFPKMIIDLIEGKTIVQPKISEITVLRYFEEIVLDERNKINYIGKDLLTSNACHV</sequence>
<dbReference type="PANTHER" id="PTHR43585:SF2">
    <property type="entry name" value="ATP-GRASP ENZYME FSQD"/>
    <property type="match status" value="1"/>
</dbReference>
<dbReference type="KEGG" id="nfn:NFRAN_0026"/>
<reference evidence="6 7" key="1">
    <citation type="submission" date="2019-02" db="EMBL/GenBank/DDBJ databases">
        <authorList>
            <person name="Lehtovirta-Morley E L."/>
        </authorList>
    </citation>
    <scope>NUCLEOTIDE SEQUENCE [LARGE SCALE GENOMIC DNA]</scope>
    <source>
        <strain evidence="6">NFRAN1</strain>
    </source>
</reference>